<feature type="transmembrane region" description="Helical" evidence="2">
    <location>
        <begin position="314"/>
        <end position="333"/>
    </location>
</feature>
<dbReference type="RefSeq" id="WP_260196060.1">
    <property type="nucleotide sequence ID" value="NZ_JAFFZE010000032.1"/>
</dbReference>
<keyword evidence="2" id="KW-0472">Membrane</keyword>
<dbReference type="PANTHER" id="PTHR23542:SF1">
    <property type="entry name" value="MAJOR FACILITATOR SUPERFAMILY (MFS) PROFILE DOMAIN-CONTAINING PROTEIN"/>
    <property type="match status" value="1"/>
</dbReference>
<protein>
    <recommendedName>
        <fullName evidence="5">MFS transporter</fullName>
    </recommendedName>
</protein>
<sequence>MSYRALARSVPVPFLPLGLLARLPYAMTPLGTLLVLEPAGGHTFAGLAAGAQSVAIAVSGLAAGALAARFGARRLGMVLAVLNALAVLGLVLASDRPAMFAAAVLVGLTQPHVGLLVRVHWAAALGGSPLLRTGFAYEGAVDELSFVLGPAVVGLLAVGGSWPLLGMAVLLVGAALPLSTMYSHVGGGVRGGGRVPWAPMTVLTVGMAAVGAVFGSVQVAVTASAGNAGGRYALLGLGSVVAGVAYAWLPARFGVRARYVTFSATLVAGMMVLAFGARDWPAPAILAAGVVIAPYMITLYTLTETVTPRAGLPLAMGVLGAGGPVGTAVGQAVTGRLVDTAGLTAAWFAPLGCAAVGLVVALLGRSRVTPPSRRRPWRRGTGPAGCRPPS</sequence>
<keyword evidence="4" id="KW-1185">Reference proteome</keyword>
<feature type="region of interest" description="Disordered" evidence="1">
    <location>
        <begin position="369"/>
        <end position="390"/>
    </location>
</feature>
<reference evidence="3 4" key="1">
    <citation type="submission" date="2021-02" db="EMBL/GenBank/DDBJ databases">
        <title>Actinophytocola xerophila sp. nov., isolated from soil of cotton cropping field.</title>
        <authorList>
            <person name="Huang R."/>
            <person name="Chen X."/>
            <person name="Ge X."/>
            <person name="Liu W."/>
        </authorList>
    </citation>
    <scope>NUCLEOTIDE SEQUENCE [LARGE SCALE GENOMIC DNA]</scope>
    <source>
        <strain evidence="3 4">S1-96</strain>
    </source>
</reference>
<proteinExistence type="predicted"/>
<feature type="transmembrane region" description="Helical" evidence="2">
    <location>
        <begin position="197"/>
        <end position="220"/>
    </location>
</feature>
<dbReference type="Proteomes" id="UP001156441">
    <property type="component" value="Unassembled WGS sequence"/>
</dbReference>
<evidence type="ECO:0000313" key="4">
    <source>
        <dbReference type="Proteomes" id="UP001156441"/>
    </source>
</evidence>
<dbReference type="SUPFAM" id="SSF103473">
    <property type="entry name" value="MFS general substrate transporter"/>
    <property type="match status" value="1"/>
</dbReference>
<organism evidence="3 4">
    <name type="scientific">Actinophytocola gossypii</name>
    <dbReference type="NCBI Taxonomy" id="2812003"/>
    <lineage>
        <taxon>Bacteria</taxon>
        <taxon>Bacillati</taxon>
        <taxon>Actinomycetota</taxon>
        <taxon>Actinomycetes</taxon>
        <taxon>Pseudonocardiales</taxon>
        <taxon>Pseudonocardiaceae</taxon>
    </lineage>
</organism>
<gene>
    <name evidence="3" type="ORF">JT362_33935</name>
</gene>
<name>A0ABT2JJQ3_9PSEU</name>
<evidence type="ECO:0000256" key="1">
    <source>
        <dbReference type="SAM" id="MobiDB-lite"/>
    </source>
</evidence>
<feature type="transmembrane region" description="Helical" evidence="2">
    <location>
        <begin position="75"/>
        <end position="93"/>
    </location>
</feature>
<feature type="transmembrane region" description="Helical" evidence="2">
    <location>
        <begin position="345"/>
        <end position="364"/>
    </location>
</feature>
<accession>A0ABT2JJQ3</accession>
<keyword evidence="2" id="KW-1133">Transmembrane helix</keyword>
<comment type="caution">
    <text evidence="3">The sequence shown here is derived from an EMBL/GenBank/DDBJ whole genome shotgun (WGS) entry which is preliminary data.</text>
</comment>
<dbReference type="PANTHER" id="PTHR23542">
    <property type="match status" value="1"/>
</dbReference>
<feature type="transmembrane region" description="Helical" evidence="2">
    <location>
        <begin position="256"/>
        <end position="276"/>
    </location>
</feature>
<evidence type="ECO:0000256" key="2">
    <source>
        <dbReference type="SAM" id="Phobius"/>
    </source>
</evidence>
<feature type="compositionally biased region" description="Low complexity" evidence="1">
    <location>
        <begin position="379"/>
        <end position="390"/>
    </location>
</feature>
<dbReference type="InterPro" id="IPR036259">
    <property type="entry name" value="MFS_trans_sf"/>
</dbReference>
<evidence type="ECO:0008006" key="5">
    <source>
        <dbReference type="Google" id="ProtNLM"/>
    </source>
</evidence>
<evidence type="ECO:0000313" key="3">
    <source>
        <dbReference type="EMBL" id="MCT2588122.1"/>
    </source>
</evidence>
<dbReference type="Gene3D" id="1.20.1250.20">
    <property type="entry name" value="MFS general substrate transporter like domains"/>
    <property type="match status" value="1"/>
</dbReference>
<feature type="transmembrane region" description="Helical" evidence="2">
    <location>
        <begin position="232"/>
        <end position="249"/>
    </location>
</feature>
<feature type="transmembrane region" description="Helical" evidence="2">
    <location>
        <begin position="282"/>
        <end position="302"/>
    </location>
</feature>
<feature type="transmembrane region" description="Helical" evidence="2">
    <location>
        <begin position="42"/>
        <end position="68"/>
    </location>
</feature>
<keyword evidence="2" id="KW-0812">Transmembrane</keyword>
<dbReference type="EMBL" id="JAFFZE010000032">
    <property type="protein sequence ID" value="MCT2588122.1"/>
    <property type="molecule type" value="Genomic_DNA"/>
</dbReference>